<keyword evidence="1" id="KW-0812">Transmembrane</keyword>
<organism evidence="2">
    <name type="scientific">viral metagenome</name>
    <dbReference type="NCBI Taxonomy" id="1070528"/>
    <lineage>
        <taxon>unclassified sequences</taxon>
        <taxon>metagenomes</taxon>
        <taxon>organismal metagenomes</taxon>
    </lineage>
</organism>
<sequence>MIQLNPAPLDSENSNLLESKLAKNSNRTLKNKKSVEFSTSTTIPNTKNTDLAKNKITNLGNLMSSIHENNDEDDDYNNNYNANIIDESISKSLSTSLNSELEKIQKMRQSGNNIPHNVFFNNNELTGDQSPNNIQNQNQNQTATQNNTLYNSTLLGNNAKNSELSNYNDSYNLKYNSASQNPNTINFDNNKLISKLEYIVYLLEEQHNEKTNYITEELILYLFLGIFILFVLDSFARASKYVR</sequence>
<evidence type="ECO:0000313" key="2">
    <source>
        <dbReference type="EMBL" id="QHT21001.1"/>
    </source>
</evidence>
<reference evidence="2" key="1">
    <citation type="journal article" date="2020" name="Nature">
        <title>Giant virus diversity and host interactions through global metagenomics.</title>
        <authorList>
            <person name="Schulz F."/>
            <person name="Roux S."/>
            <person name="Paez-Espino D."/>
            <person name="Jungbluth S."/>
            <person name="Walsh D.A."/>
            <person name="Denef V.J."/>
            <person name="McMahon K.D."/>
            <person name="Konstantinidis K.T."/>
            <person name="Eloe-Fadrosh E.A."/>
            <person name="Kyrpides N.C."/>
            <person name="Woyke T."/>
        </authorList>
    </citation>
    <scope>NUCLEOTIDE SEQUENCE</scope>
    <source>
        <strain evidence="2">GVMAG-M-3300023174-75</strain>
    </source>
</reference>
<name>A0A6C0DX55_9ZZZZ</name>
<dbReference type="AlphaFoldDB" id="A0A6C0DX55"/>
<evidence type="ECO:0000256" key="1">
    <source>
        <dbReference type="SAM" id="Phobius"/>
    </source>
</evidence>
<keyword evidence="1" id="KW-1133">Transmembrane helix</keyword>
<keyword evidence="1" id="KW-0472">Membrane</keyword>
<accession>A0A6C0DX55</accession>
<proteinExistence type="predicted"/>
<feature type="transmembrane region" description="Helical" evidence="1">
    <location>
        <begin position="218"/>
        <end position="236"/>
    </location>
</feature>
<dbReference type="EMBL" id="MN739684">
    <property type="protein sequence ID" value="QHT21001.1"/>
    <property type="molecule type" value="Genomic_DNA"/>
</dbReference>
<protein>
    <submittedName>
        <fullName evidence="2">Uncharacterized protein</fullName>
    </submittedName>
</protein>